<dbReference type="EMBL" id="BLLF01001241">
    <property type="protein sequence ID" value="GFH18044.1"/>
    <property type="molecule type" value="Genomic_DNA"/>
</dbReference>
<comment type="caution">
    <text evidence="1">The sequence shown here is derived from an EMBL/GenBank/DDBJ whole genome shotgun (WGS) entry which is preliminary data.</text>
</comment>
<proteinExistence type="predicted"/>
<evidence type="ECO:0000313" key="2">
    <source>
        <dbReference type="Proteomes" id="UP000485058"/>
    </source>
</evidence>
<evidence type="ECO:0000313" key="1">
    <source>
        <dbReference type="EMBL" id="GFH18044.1"/>
    </source>
</evidence>
<keyword evidence="2" id="KW-1185">Reference proteome</keyword>
<dbReference type="Gene3D" id="3.40.462.20">
    <property type="match status" value="1"/>
</dbReference>
<organism evidence="1 2">
    <name type="scientific">Haematococcus lacustris</name>
    <name type="common">Green alga</name>
    <name type="synonym">Haematococcus pluvialis</name>
    <dbReference type="NCBI Taxonomy" id="44745"/>
    <lineage>
        <taxon>Eukaryota</taxon>
        <taxon>Viridiplantae</taxon>
        <taxon>Chlorophyta</taxon>
        <taxon>core chlorophytes</taxon>
        <taxon>Chlorophyceae</taxon>
        <taxon>CS clade</taxon>
        <taxon>Chlamydomonadales</taxon>
        <taxon>Haematococcaceae</taxon>
        <taxon>Haematococcus</taxon>
    </lineage>
</organism>
<dbReference type="Proteomes" id="UP000485058">
    <property type="component" value="Unassembled WGS sequence"/>
</dbReference>
<protein>
    <submittedName>
        <fullName evidence="1">FAD-binding PCMH-type domain-containing protein</fullName>
    </submittedName>
</protein>
<accession>A0A699ZGM0</accession>
<sequence>MKALSILDAAWSWPKLCLYGHGMFVGEDALTPELQQSLASLTQTMSSPRSLILVAPAAPPSHLPSSLSFRGGFFLSAYAMWPRTPDGPEADGDSRHAQWVAAVRQAVGQACLGLYVNEVMLEPGQVAACYSPHTYTRLQRLKQECDPLGLLRPL</sequence>
<dbReference type="AlphaFoldDB" id="A0A699ZGM0"/>
<name>A0A699ZGM0_HAELA</name>
<reference evidence="1 2" key="1">
    <citation type="submission" date="2020-02" db="EMBL/GenBank/DDBJ databases">
        <title>Draft genome sequence of Haematococcus lacustris strain NIES-144.</title>
        <authorList>
            <person name="Morimoto D."/>
            <person name="Nakagawa S."/>
            <person name="Yoshida T."/>
            <person name="Sawayama S."/>
        </authorList>
    </citation>
    <scope>NUCLEOTIDE SEQUENCE [LARGE SCALE GENOMIC DNA]</scope>
    <source>
        <strain evidence="1 2">NIES-144</strain>
    </source>
</reference>
<dbReference type="InterPro" id="IPR016169">
    <property type="entry name" value="FAD-bd_PCMH_sub2"/>
</dbReference>
<gene>
    <name evidence="1" type="ORF">HaLaN_14780</name>
</gene>
<dbReference type="Gene3D" id="3.30.465.10">
    <property type="match status" value="1"/>
</dbReference>